<dbReference type="Proteomes" id="UP001566132">
    <property type="component" value="Unassembled WGS sequence"/>
</dbReference>
<feature type="transmembrane region" description="Helical" evidence="5">
    <location>
        <begin position="229"/>
        <end position="247"/>
    </location>
</feature>
<feature type="transmembrane region" description="Helical" evidence="5">
    <location>
        <begin position="316"/>
        <end position="333"/>
    </location>
</feature>
<accession>A0ABD1EFP8</accession>
<evidence type="ECO:0000313" key="7">
    <source>
        <dbReference type="EMBL" id="KAL1493469.1"/>
    </source>
</evidence>
<feature type="transmembrane region" description="Helical" evidence="5">
    <location>
        <begin position="21"/>
        <end position="41"/>
    </location>
</feature>
<comment type="caution">
    <text evidence="7">The sequence shown here is derived from an EMBL/GenBank/DDBJ whole genome shotgun (WGS) entry which is preliminary data.</text>
</comment>
<dbReference type="PANTHER" id="PTHR24064">
    <property type="entry name" value="SOLUTE CARRIER FAMILY 22 MEMBER"/>
    <property type="match status" value="1"/>
</dbReference>
<feature type="transmembrane region" description="Helical" evidence="5">
    <location>
        <begin position="140"/>
        <end position="157"/>
    </location>
</feature>
<comment type="subcellular location">
    <subcellularLocation>
        <location evidence="1">Membrane</location>
        <topology evidence="1">Multi-pass membrane protein</topology>
    </subcellularLocation>
</comment>
<sequence>MCDEIKDVDGMLAHVGDFSTYQAILICLFSFINILSAFHYFGQTFTSLVPEYICNTSSTNQALQCSVRVFQNNSGYIEEPCTTGWIYNNTNTHGYISIVQEFNWVCSNNWKPVLGQSVFFVGSVIGGVALGVLADNIGRLHTLIIANMFAFLGNIITTISSDAIIFAISRFIAGCATDANFVMMYIIVMEYLRPNMRTFGLNFCIGVFYCLSCIAIPWVVAWIGTWRSFLLVVSLSHLLVLLFYLIVPESAQWLISKGRTEEAIECFKKIARINRKILRPKAVESLLQYSNQHIKCDESKENFFGLLKTPNLRRKTLVLIYKSMVLTLCYDAISKNVNGTGLSPYVVFTISSSTIFPACLFILAIQDKVGRKALASGSLLISGAFSVCAGIYLVFFKNPEPIALLVLAIVARLGINVAYNSGHQYAVELLPTVVRGQAVAIVHVVGYGAAFFSTEILYLADFWKPSPEIILGILMISGAVACLFLPETLNKSLPVTLEDGENFGEDEKLFQFVMCGKDGKSENTIILQGAVYDNPVYNDR</sequence>
<dbReference type="GO" id="GO:0016020">
    <property type="term" value="C:membrane"/>
    <property type="evidence" value="ECO:0007669"/>
    <property type="project" value="UniProtKB-SubCell"/>
</dbReference>
<evidence type="ECO:0000256" key="2">
    <source>
        <dbReference type="ARBA" id="ARBA00022692"/>
    </source>
</evidence>
<organism evidence="7 8">
    <name type="scientific">Hypothenemus hampei</name>
    <name type="common">Coffee berry borer</name>
    <dbReference type="NCBI Taxonomy" id="57062"/>
    <lineage>
        <taxon>Eukaryota</taxon>
        <taxon>Metazoa</taxon>
        <taxon>Ecdysozoa</taxon>
        <taxon>Arthropoda</taxon>
        <taxon>Hexapoda</taxon>
        <taxon>Insecta</taxon>
        <taxon>Pterygota</taxon>
        <taxon>Neoptera</taxon>
        <taxon>Endopterygota</taxon>
        <taxon>Coleoptera</taxon>
        <taxon>Polyphaga</taxon>
        <taxon>Cucujiformia</taxon>
        <taxon>Curculionidae</taxon>
        <taxon>Scolytinae</taxon>
        <taxon>Hypothenemus</taxon>
    </lineage>
</organism>
<dbReference type="Pfam" id="PF00083">
    <property type="entry name" value="Sugar_tr"/>
    <property type="match status" value="1"/>
</dbReference>
<evidence type="ECO:0000256" key="3">
    <source>
        <dbReference type="ARBA" id="ARBA00022989"/>
    </source>
</evidence>
<feature type="domain" description="Major facilitator superfamily (MFS) profile" evidence="6">
    <location>
        <begin position="68"/>
        <end position="490"/>
    </location>
</feature>
<dbReference type="InterPro" id="IPR036259">
    <property type="entry name" value="MFS_trans_sf"/>
</dbReference>
<dbReference type="SUPFAM" id="SSF103473">
    <property type="entry name" value="MFS general substrate transporter"/>
    <property type="match status" value="1"/>
</dbReference>
<feature type="transmembrane region" description="Helical" evidence="5">
    <location>
        <begin position="377"/>
        <end position="396"/>
    </location>
</feature>
<keyword evidence="2 5" id="KW-0812">Transmembrane</keyword>
<feature type="transmembrane region" description="Helical" evidence="5">
    <location>
        <begin position="402"/>
        <end position="419"/>
    </location>
</feature>
<dbReference type="AlphaFoldDB" id="A0ABD1EFP8"/>
<evidence type="ECO:0000256" key="4">
    <source>
        <dbReference type="ARBA" id="ARBA00023136"/>
    </source>
</evidence>
<dbReference type="InterPro" id="IPR005828">
    <property type="entry name" value="MFS_sugar_transport-like"/>
</dbReference>
<evidence type="ECO:0000256" key="5">
    <source>
        <dbReference type="SAM" id="Phobius"/>
    </source>
</evidence>
<feature type="transmembrane region" description="Helical" evidence="5">
    <location>
        <begin position="113"/>
        <end position="133"/>
    </location>
</feature>
<feature type="transmembrane region" description="Helical" evidence="5">
    <location>
        <begin position="199"/>
        <end position="223"/>
    </location>
</feature>
<evidence type="ECO:0000313" key="8">
    <source>
        <dbReference type="Proteomes" id="UP001566132"/>
    </source>
</evidence>
<gene>
    <name evidence="7" type="ORF">ABEB36_011516</name>
</gene>
<protein>
    <recommendedName>
        <fullName evidence="6">Major facilitator superfamily (MFS) profile domain-containing protein</fullName>
    </recommendedName>
</protein>
<feature type="transmembrane region" description="Helical" evidence="5">
    <location>
        <begin position="345"/>
        <end position="365"/>
    </location>
</feature>
<feature type="transmembrane region" description="Helical" evidence="5">
    <location>
        <begin position="163"/>
        <end position="187"/>
    </location>
</feature>
<evidence type="ECO:0000256" key="1">
    <source>
        <dbReference type="ARBA" id="ARBA00004141"/>
    </source>
</evidence>
<feature type="transmembrane region" description="Helical" evidence="5">
    <location>
        <begin position="466"/>
        <end position="485"/>
    </location>
</feature>
<reference evidence="7 8" key="1">
    <citation type="submission" date="2024-05" db="EMBL/GenBank/DDBJ databases">
        <title>Genetic variation in Jamaican populations of the coffee berry borer (Hypothenemus hampei).</title>
        <authorList>
            <person name="Errbii M."/>
            <person name="Myrie A."/>
        </authorList>
    </citation>
    <scope>NUCLEOTIDE SEQUENCE [LARGE SCALE GENOMIC DNA]</scope>
    <source>
        <strain evidence="7">JA-Hopewell-2020-01-JO</strain>
        <tissue evidence="7">Whole body</tissue>
    </source>
</reference>
<evidence type="ECO:0000259" key="6">
    <source>
        <dbReference type="PROSITE" id="PS50850"/>
    </source>
</evidence>
<keyword evidence="3 5" id="KW-1133">Transmembrane helix</keyword>
<keyword evidence="4 5" id="KW-0472">Membrane</keyword>
<proteinExistence type="predicted"/>
<dbReference type="PROSITE" id="PS50850">
    <property type="entry name" value="MFS"/>
    <property type="match status" value="1"/>
</dbReference>
<dbReference type="EMBL" id="JBDJPC010000008">
    <property type="protein sequence ID" value="KAL1493469.1"/>
    <property type="molecule type" value="Genomic_DNA"/>
</dbReference>
<keyword evidence="8" id="KW-1185">Reference proteome</keyword>
<dbReference type="InterPro" id="IPR020846">
    <property type="entry name" value="MFS_dom"/>
</dbReference>
<dbReference type="Gene3D" id="1.20.1250.20">
    <property type="entry name" value="MFS general substrate transporter like domains"/>
    <property type="match status" value="1"/>
</dbReference>
<name>A0ABD1EFP8_HYPHA</name>
<feature type="transmembrane region" description="Helical" evidence="5">
    <location>
        <begin position="440"/>
        <end position="460"/>
    </location>
</feature>